<dbReference type="RefSeq" id="WP_131305573.1">
    <property type="nucleotide sequence ID" value="NZ_SJFN01000002.1"/>
</dbReference>
<evidence type="ECO:0008006" key="3">
    <source>
        <dbReference type="Google" id="ProtNLM"/>
    </source>
</evidence>
<gene>
    <name evidence="1" type="ORF">EYW49_02380</name>
</gene>
<keyword evidence="2" id="KW-1185">Reference proteome</keyword>
<organism evidence="1 2">
    <name type="scientific">Siculibacillus lacustris</name>
    <dbReference type="NCBI Taxonomy" id="1549641"/>
    <lineage>
        <taxon>Bacteria</taxon>
        <taxon>Pseudomonadati</taxon>
        <taxon>Pseudomonadota</taxon>
        <taxon>Alphaproteobacteria</taxon>
        <taxon>Hyphomicrobiales</taxon>
        <taxon>Ancalomicrobiaceae</taxon>
        <taxon>Siculibacillus</taxon>
    </lineage>
</organism>
<dbReference type="Proteomes" id="UP000292781">
    <property type="component" value="Unassembled WGS sequence"/>
</dbReference>
<comment type="caution">
    <text evidence="1">The sequence shown here is derived from an EMBL/GenBank/DDBJ whole genome shotgun (WGS) entry which is preliminary data.</text>
</comment>
<proteinExistence type="predicted"/>
<evidence type="ECO:0000313" key="1">
    <source>
        <dbReference type="EMBL" id="TBW41020.1"/>
    </source>
</evidence>
<name>A0A4Q9VXA4_9HYPH</name>
<sequence length="151" mass="14967">MQQDLIDTLAGQVGIEPALAEKATSMIVNFLSNQASPELTETIRQYLPNFDAIAATGAAHTAAAEAADGATGVLGGLTGGGLMGALGSLMGGDGAIGQAMALLGHLGKDGLEIGQVQALAGGLIGHLRQVAGDEVVDRLVAEIPGVGHFLG</sequence>
<evidence type="ECO:0000313" key="2">
    <source>
        <dbReference type="Proteomes" id="UP000292781"/>
    </source>
</evidence>
<dbReference type="OrthoDB" id="7907231at2"/>
<reference evidence="1 2" key="1">
    <citation type="submission" date="2019-02" db="EMBL/GenBank/DDBJ databases">
        <title>Siculibacillus lacustris gen. nov., sp. nov., a new rosette-forming bacterium isolated from a freshwater crater lake (Lake St. Ana, Romania).</title>
        <authorList>
            <person name="Felfoldi T."/>
            <person name="Marton Z."/>
            <person name="Szabo A."/>
            <person name="Mentes A."/>
            <person name="Boka K."/>
            <person name="Marialigeti K."/>
            <person name="Mathe I."/>
            <person name="Koncz M."/>
            <person name="Schumann P."/>
            <person name="Toth E."/>
        </authorList>
    </citation>
    <scope>NUCLEOTIDE SEQUENCE [LARGE SCALE GENOMIC DNA]</scope>
    <source>
        <strain evidence="1 2">SA-279</strain>
    </source>
</reference>
<dbReference type="AlphaFoldDB" id="A0A4Q9VXA4"/>
<accession>A0A4Q9VXA4</accession>
<dbReference type="EMBL" id="SJFN01000002">
    <property type="protein sequence ID" value="TBW41020.1"/>
    <property type="molecule type" value="Genomic_DNA"/>
</dbReference>
<protein>
    <recommendedName>
        <fullName evidence="3">DUF2267 domain-containing protein</fullName>
    </recommendedName>
</protein>